<evidence type="ECO:0000313" key="3">
    <source>
        <dbReference type="Proteomes" id="UP000887013"/>
    </source>
</evidence>
<feature type="non-terminal residue" evidence="2">
    <location>
        <position position="1"/>
    </location>
</feature>
<dbReference type="Proteomes" id="UP000887013">
    <property type="component" value="Unassembled WGS sequence"/>
</dbReference>
<dbReference type="AlphaFoldDB" id="A0A8X6PLC5"/>
<evidence type="ECO:0000313" key="2">
    <source>
        <dbReference type="EMBL" id="GFT73545.1"/>
    </source>
</evidence>
<protein>
    <submittedName>
        <fullName evidence="2">Uncharacterized protein</fullName>
    </submittedName>
</protein>
<gene>
    <name evidence="2" type="ORF">NPIL_339621</name>
</gene>
<accession>A0A8X6PLC5</accession>
<sequence length="66" mass="7394">TLIDRMLEPDTFKRLTITEVQRSIWIQSSKSSSPPNMSKAENQTPQDDNIVTSSSSDSLGMFFGIE</sequence>
<keyword evidence="3" id="KW-1185">Reference proteome</keyword>
<organism evidence="2 3">
    <name type="scientific">Nephila pilipes</name>
    <name type="common">Giant wood spider</name>
    <name type="synonym">Nephila maculata</name>
    <dbReference type="NCBI Taxonomy" id="299642"/>
    <lineage>
        <taxon>Eukaryota</taxon>
        <taxon>Metazoa</taxon>
        <taxon>Ecdysozoa</taxon>
        <taxon>Arthropoda</taxon>
        <taxon>Chelicerata</taxon>
        <taxon>Arachnida</taxon>
        <taxon>Araneae</taxon>
        <taxon>Araneomorphae</taxon>
        <taxon>Entelegynae</taxon>
        <taxon>Araneoidea</taxon>
        <taxon>Nephilidae</taxon>
        <taxon>Nephila</taxon>
    </lineage>
</organism>
<reference evidence="2" key="1">
    <citation type="submission" date="2020-08" db="EMBL/GenBank/DDBJ databases">
        <title>Multicomponent nature underlies the extraordinary mechanical properties of spider dragline silk.</title>
        <authorList>
            <person name="Kono N."/>
            <person name="Nakamura H."/>
            <person name="Mori M."/>
            <person name="Yoshida Y."/>
            <person name="Ohtoshi R."/>
            <person name="Malay A.D."/>
            <person name="Moran D.A.P."/>
            <person name="Tomita M."/>
            <person name="Numata K."/>
            <person name="Arakawa K."/>
        </authorList>
    </citation>
    <scope>NUCLEOTIDE SEQUENCE</scope>
</reference>
<proteinExistence type="predicted"/>
<feature type="compositionally biased region" description="Low complexity" evidence="1">
    <location>
        <begin position="28"/>
        <end position="39"/>
    </location>
</feature>
<feature type="region of interest" description="Disordered" evidence="1">
    <location>
        <begin position="26"/>
        <end position="66"/>
    </location>
</feature>
<comment type="caution">
    <text evidence="2">The sequence shown here is derived from an EMBL/GenBank/DDBJ whole genome shotgun (WGS) entry which is preliminary data.</text>
</comment>
<evidence type="ECO:0000256" key="1">
    <source>
        <dbReference type="SAM" id="MobiDB-lite"/>
    </source>
</evidence>
<name>A0A8X6PLC5_NEPPI</name>
<feature type="compositionally biased region" description="Polar residues" evidence="1">
    <location>
        <begin position="40"/>
        <end position="58"/>
    </location>
</feature>
<dbReference type="EMBL" id="BMAW01070491">
    <property type="protein sequence ID" value="GFT73545.1"/>
    <property type="molecule type" value="Genomic_DNA"/>
</dbReference>